<dbReference type="Proteomes" id="UP000478571">
    <property type="component" value="Unassembled WGS sequence"/>
</dbReference>
<sequence>MQEPDSVNQNKYLVLERDLTRIRTKEIIVIKDLFPTSWIEGVSAGVYITEGQNSQGIFYRSANSCIGIENQRKMVGFMHGDDCGIWVPYNKNEVIKSYYYDDSLTWWMGTSNLTWYAEFTYDHFESALKKQ</sequence>
<reference evidence="1 2" key="1">
    <citation type="submission" date="2020-01" db="EMBL/GenBank/DDBJ databases">
        <title>Draft Genome Sequence of Vibrio sp. strain OCN044, Isolated from a Healthy Coral at Palmyra Atoll.</title>
        <authorList>
            <person name="Videau P."/>
            <person name="Loughran R."/>
            <person name="Esquivel A."/>
            <person name="Deadmond M."/>
            <person name="Paddock B.E."/>
            <person name="Saw J.H."/>
            <person name="Ushijima B."/>
        </authorList>
    </citation>
    <scope>NUCLEOTIDE SEQUENCE [LARGE SCALE GENOMIC DNA]</scope>
    <source>
        <strain evidence="1 2">OCN044</strain>
    </source>
</reference>
<organism evidence="1 2">
    <name type="scientific">Vibrio tetraodonis subsp. pristinus</name>
    <dbReference type="NCBI Taxonomy" id="2695891"/>
    <lineage>
        <taxon>Bacteria</taxon>
        <taxon>Pseudomonadati</taxon>
        <taxon>Pseudomonadota</taxon>
        <taxon>Gammaproteobacteria</taxon>
        <taxon>Vibrionales</taxon>
        <taxon>Vibrionaceae</taxon>
        <taxon>Vibrio</taxon>
    </lineage>
</organism>
<proteinExistence type="predicted"/>
<dbReference type="AlphaFoldDB" id="A0A6L8LWK0"/>
<protein>
    <submittedName>
        <fullName evidence="1">Uncharacterized protein</fullName>
    </submittedName>
</protein>
<evidence type="ECO:0000313" key="1">
    <source>
        <dbReference type="EMBL" id="MYM60484.1"/>
    </source>
</evidence>
<accession>A0A6L8LWK0</accession>
<keyword evidence="2" id="KW-1185">Reference proteome</keyword>
<gene>
    <name evidence="1" type="ORF">GTG28_14725</name>
</gene>
<dbReference type="EMBL" id="WWEU01000005">
    <property type="protein sequence ID" value="MYM60484.1"/>
    <property type="molecule type" value="Genomic_DNA"/>
</dbReference>
<comment type="caution">
    <text evidence="1">The sequence shown here is derived from an EMBL/GenBank/DDBJ whole genome shotgun (WGS) entry which is preliminary data.</text>
</comment>
<evidence type="ECO:0000313" key="2">
    <source>
        <dbReference type="Proteomes" id="UP000478571"/>
    </source>
</evidence>
<dbReference type="RefSeq" id="WP_160931146.1">
    <property type="nucleotide sequence ID" value="NZ_WWEU01000005.1"/>
</dbReference>
<name>A0A6L8LWK0_9VIBR</name>